<name>A0ACC0ZMM6_9ROSI</name>
<sequence>MSSSLAARDIDPLSRLASQEQSFVKENLTRQDAETKAKKIEEEICRWQKTLEERNGQLEA</sequence>
<dbReference type="EMBL" id="CM047736">
    <property type="protein sequence ID" value="KAJ0053104.1"/>
    <property type="molecule type" value="Genomic_DNA"/>
</dbReference>
<accession>A0ACC0ZMM6</accession>
<protein>
    <submittedName>
        <fullName evidence="1">Uncharacterized protein</fullName>
    </submittedName>
</protein>
<comment type="caution">
    <text evidence="1">The sequence shown here is derived from an EMBL/GenBank/DDBJ whole genome shotgun (WGS) entry which is preliminary data.</text>
</comment>
<organism evidence="1 2">
    <name type="scientific">Pistacia integerrima</name>
    <dbReference type="NCBI Taxonomy" id="434235"/>
    <lineage>
        <taxon>Eukaryota</taxon>
        <taxon>Viridiplantae</taxon>
        <taxon>Streptophyta</taxon>
        <taxon>Embryophyta</taxon>
        <taxon>Tracheophyta</taxon>
        <taxon>Spermatophyta</taxon>
        <taxon>Magnoliopsida</taxon>
        <taxon>eudicotyledons</taxon>
        <taxon>Gunneridae</taxon>
        <taxon>Pentapetalae</taxon>
        <taxon>rosids</taxon>
        <taxon>malvids</taxon>
        <taxon>Sapindales</taxon>
        <taxon>Anacardiaceae</taxon>
        <taxon>Pistacia</taxon>
    </lineage>
</organism>
<gene>
    <name evidence="1" type="ORF">Pint_00365</name>
</gene>
<proteinExistence type="predicted"/>
<reference evidence="2" key="1">
    <citation type="journal article" date="2023" name="G3 (Bethesda)">
        <title>Genome assembly and association tests identify interacting loci associated with vigor, precocity, and sex in interspecific pistachio rootstocks.</title>
        <authorList>
            <person name="Palmer W."/>
            <person name="Jacygrad E."/>
            <person name="Sagayaradj S."/>
            <person name="Cavanaugh K."/>
            <person name="Han R."/>
            <person name="Bertier L."/>
            <person name="Beede B."/>
            <person name="Kafkas S."/>
            <person name="Golino D."/>
            <person name="Preece J."/>
            <person name="Michelmore R."/>
        </authorList>
    </citation>
    <scope>NUCLEOTIDE SEQUENCE [LARGE SCALE GENOMIC DNA]</scope>
</reference>
<evidence type="ECO:0000313" key="1">
    <source>
        <dbReference type="EMBL" id="KAJ0053104.1"/>
    </source>
</evidence>
<evidence type="ECO:0000313" key="2">
    <source>
        <dbReference type="Proteomes" id="UP001163603"/>
    </source>
</evidence>
<keyword evidence="2" id="KW-1185">Reference proteome</keyword>
<dbReference type="Proteomes" id="UP001163603">
    <property type="component" value="Chromosome 1"/>
</dbReference>